<dbReference type="GO" id="GO:0032580">
    <property type="term" value="C:Golgi cisterna membrane"/>
    <property type="evidence" value="ECO:0007669"/>
    <property type="project" value="UniProtKB-SubCell"/>
</dbReference>
<dbReference type="InterPro" id="IPR043194">
    <property type="entry name" value="GLOD4_C"/>
</dbReference>
<accession>A0A182N0Q2</accession>
<dbReference type="InterPro" id="IPR031481">
    <property type="entry name" value="Glyco_tran_10_N"/>
</dbReference>
<feature type="domain" description="VOC" evidence="4">
    <location>
        <begin position="139"/>
        <end position="263"/>
    </location>
</feature>
<keyword evidence="3" id="KW-0808">Transferase</keyword>
<name>A0A182N0Q2_9DIPT</name>
<dbReference type="Pfam" id="PF21701">
    <property type="entry name" value="GLOD4_C"/>
    <property type="match status" value="1"/>
</dbReference>
<keyword evidence="3" id="KW-0328">Glycosyltransferase</keyword>
<dbReference type="Proteomes" id="UP000075884">
    <property type="component" value="Unassembled WGS sequence"/>
</dbReference>
<keyword evidence="3" id="KW-0333">Golgi apparatus</keyword>
<evidence type="ECO:0000259" key="4">
    <source>
        <dbReference type="PROSITE" id="PS51819"/>
    </source>
</evidence>
<keyword evidence="2" id="KW-0677">Repeat</keyword>
<dbReference type="PROSITE" id="PS51819">
    <property type="entry name" value="VOC"/>
    <property type="match status" value="2"/>
</dbReference>
<dbReference type="InterPro" id="IPR038577">
    <property type="entry name" value="GT10-like_C_sf"/>
</dbReference>
<dbReference type="InterPro" id="IPR037523">
    <property type="entry name" value="VOC_core"/>
</dbReference>
<reference evidence="6" key="1">
    <citation type="submission" date="2013-03" db="EMBL/GenBank/DDBJ databases">
        <title>The Genome Sequence of Anopheles dirus WRAIR2.</title>
        <authorList>
            <consortium name="The Broad Institute Genomics Platform"/>
            <person name="Neafsey D.E."/>
            <person name="Walton C."/>
            <person name="Walker B."/>
            <person name="Young S.K."/>
            <person name="Zeng Q."/>
            <person name="Gargeya S."/>
            <person name="Fitzgerald M."/>
            <person name="Haas B."/>
            <person name="Abouelleil A."/>
            <person name="Allen A.W."/>
            <person name="Alvarado L."/>
            <person name="Arachchi H.M."/>
            <person name="Berlin A.M."/>
            <person name="Chapman S.B."/>
            <person name="Gainer-Dewar J."/>
            <person name="Goldberg J."/>
            <person name="Griggs A."/>
            <person name="Gujja S."/>
            <person name="Hansen M."/>
            <person name="Howarth C."/>
            <person name="Imamovic A."/>
            <person name="Ireland A."/>
            <person name="Larimer J."/>
            <person name="McCowan C."/>
            <person name="Murphy C."/>
            <person name="Pearson M."/>
            <person name="Poon T.W."/>
            <person name="Priest M."/>
            <person name="Roberts A."/>
            <person name="Saif S."/>
            <person name="Shea T."/>
            <person name="Sisk P."/>
            <person name="Sykes S."/>
            <person name="Wortman J."/>
            <person name="Nusbaum C."/>
            <person name="Birren B."/>
        </authorList>
    </citation>
    <scope>NUCLEOTIDE SEQUENCE [LARGE SCALE GENOMIC DNA]</scope>
    <source>
        <strain evidence="6">WRAIR2</strain>
    </source>
</reference>
<comment type="similarity">
    <text evidence="3">Belongs to the glycosyltransferase 10 family.</text>
</comment>
<dbReference type="InterPro" id="IPR043193">
    <property type="entry name" value="GLOD4"/>
</dbReference>
<dbReference type="STRING" id="7168.A0A182N0Q2"/>
<proteinExistence type="inferred from homology"/>
<dbReference type="AlphaFoldDB" id="A0A182N0Q2"/>
<dbReference type="InterPro" id="IPR055270">
    <property type="entry name" value="Glyco_tran_10_C"/>
</dbReference>
<dbReference type="Pfam" id="PF17039">
    <property type="entry name" value="Glyco_tran_10_N"/>
    <property type="match status" value="1"/>
</dbReference>
<organism evidence="5 6">
    <name type="scientific">Anopheles dirus</name>
    <dbReference type="NCBI Taxonomy" id="7168"/>
    <lineage>
        <taxon>Eukaryota</taxon>
        <taxon>Metazoa</taxon>
        <taxon>Ecdysozoa</taxon>
        <taxon>Arthropoda</taxon>
        <taxon>Hexapoda</taxon>
        <taxon>Insecta</taxon>
        <taxon>Pterygota</taxon>
        <taxon>Neoptera</taxon>
        <taxon>Endopterygota</taxon>
        <taxon>Diptera</taxon>
        <taxon>Nematocera</taxon>
        <taxon>Culicoidea</taxon>
        <taxon>Culicidae</taxon>
        <taxon>Anophelinae</taxon>
        <taxon>Anopheles</taxon>
    </lineage>
</organism>
<dbReference type="GO" id="GO:0016757">
    <property type="term" value="F:glycosyltransferase activity"/>
    <property type="evidence" value="ECO:0007669"/>
    <property type="project" value="UniProtKB-UniRule"/>
</dbReference>
<comment type="subcellular location">
    <subcellularLocation>
        <location evidence="3">Golgi apparatus</location>
        <location evidence="3">Golgi stack membrane</location>
        <topology evidence="3">Single-pass type II membrane protein</topology>
    </subcellularLocation>
</comment>
<dbReference type="Gene3D" id="3.10.180.10">
    <property type="entry name" value="2,3-Dihydroxybiphenyl 1,2-Dioxygenase, domain 1"/>
    <property type="match status" value="2"/>
</dbReference>
<evidence type="ECO:0000256" key="1">
    <source>
        <dbReference type="ARBA" id="ARBA00010363"/>
    </source>
</evidence>
<evidence type="ECO:0000256" key="2">
    <source>
        <dbReference type="ARBA" id="ARBA00022737"/>
    </source>
</evidence>
<feature type="transmembrane region" description="Helical" evidence="3">
    <location>
        <begin position="387"/>
        <end position="406"/>
    </location>
</feature>
<dbReference type="UniPathway" id="UPA00378"/>
<protein>
    <recommendedName>
        <fullName evidence="3">Fucosyltransferase</fullName>
        <ecNumber evidence="3">2.4.1.-</ecNumber>
    </recommendedName>
</protein>
<dbReference type="PANTHER" id="PTHR46466">
    <property type="entry name" value="GLYOXALASE DOMAIN-CONTAINING PROTEIN 4"/>
    <property type="match status" value="1"/>
</dbReference>
<keyword evidence="3" id="KW-0812">Transmembrane</keyword>
<keyword evidence="3" id="KW-1133">Transmembrane helix</keyword>
<keyword evidence="6" id="KW-1185">Reference proteome</keyword>
<evidence type="ECO:0000256" key="3">
    <source>
        <dbReference type="RuleBase" id="RU003832"/>
    </source>
</evidence>
<dbReference type="InterPro" id="IPR004360">
    <property type="entry name" value="Glyas_Fos-R_dOase_dom"/>
</dbReference>
<keyword evidence="3" id="KW-0472">Membrane</keyword>
<comment type="similarity">
    <text evidence="1">Belongs to the glyoxalase I family.</text>
</comment>
<evidence type="ECO:0000313" key="5">
    <source>
        <dbReference type="EnsemblMetazoa" id="ADIR001207-PA"/>
    </source>
</evidence>
<evidence type="ECO:0000313" key="6">
    <source>
        <dbReference type="Proteomes" id="UP000075884"/>
    </source>
</evidence>
<dbReference type="SUPFAM" id="SSF54593">
    <property type="entry name" value="Glyoxalase/Bleomycin resistance protein/Dihydroxybiphenyl dioxygenase"/>
    <property type="match status" value="2"/>
</dbReference>
<dbReference type="EC" id="2.4.1.-" evidence="3"/>
<dbReference type="CDD" id="cd16357">
    <property type="entry name" value="GLOD4_C"/>
    <property type="match status" value="1"/>
</dbReference>
<dbReference type="InterPro" id="IPR029068">
    <property type="entry name" value="Glyas_Bleomycin-R_OHBP_Dase"/>
</dbReference>
<dbReference type="EnsemblMetazoa" id="ADIR001207-RA">
    <property type="protein sequence ID" value="ADIR001207-PA"/>
    <property type="gene ID" value="ADIR001207"/>
</dbReference>
<dbReference type="FunFam" id="3.40.50.11660:FF:000006">
    <property type="entry name" value="Alpha-(1,3)-fucosyltransferase C"/>
    <property type="match status" value="1"/>
</dbReference>
<reference evidence="5" key="2">
    <citation type="submission" date="2020-05" db="UniProtKB">
        <authorList>
            <consortium name="EnsemblMetazoa"/>
        </authorList>
    </citation>
    <scope>IDENTIFICATION</scope>
    <source>
        <strain evidence="5">WRAIR2</strain>
    </source>
</reference>
<dbReference type="PANTHER" id="PTHR46466:SF1">
    <property type="entry name" value="GLYOXALASE DOMAIN-CONTAINING PROTEIN 4"/>
    <property type="match status" value="1"/>
</dbReference>
<dbReference type="VEuPathDB" id="VectorBase:ADIR001207"/>
<sequence length="781" mass="86843">MIPARALHYVFKIGNRAKNIHFFREILGMQVLRHEEFTQGCDAACNGPYDNRWSKTMIGYGPEASHFVIELTYNYGVKEYALGNDFGGLTIRSADIVERARTHGYPVEEGGAGQPALLRSPDGYRVLVVPEAVAPGTDPVQRVTLHVTDAERSRRYWADTLTMAPVANGPARPDTHALSYDQGRFVLELRQLASGQALDRAKAYGRIAFAVPYDEQPRIDALIKAASGTILTPLITLDTPGKATVRVIILADPDGHEICFVDEEGFSALSALDPDSNAALDKYIGKDPFQDRACGCRPCDSDCTCSCNTSSSRNMPRDAAVTTGDGQTGARDQIGAGGCGCGDATGADGSATGPGCGDASCTSTRNRMVSQTVGRLCKTSAMYRKHLLSLVGALLVCYLFLHLVVYDQCLKASINSYQVLSESNRDRARQLEEEQLRGTGTRYILLYTSFFTEAHWGLPDGTLGPDYFGATHCPATDCVLTTDPDLIQPVTAYDAVVFHVASPWDRQLPAWRHPAQVYVAALMESPAHTKHKLTLDASYFNWTMTYRLDSDVLFNYMNLVDLESGEVIGPAVRPSWRNGHHEYANDTQAALASTKRKLAAQFVSHCGALSGRDRLVQRMQQAGLEVDVYGTCGPLKCERGNPECNRMLDTVYWFYLSFENSLCVDYVTEKLYNALEHDIVPVVFGGADYNRFLPPGSYINVQDFATVEQLATYLLYLRDNPHEYVRYFWWKRHYALERPQPFCDLCQRLHAVGAREKLQHYRDIKAWWYDDVCTAEPKIAF</sequence>
<dbReference type="Pfam" id="PF00903">
    <property type="entry name" value="Glyoxalase"/>
    <property type="match status" value="1"/>
</dbReference>
<dbReference type="Pfam" id="PF00852">
    <property type="entry name" value="Glyco_transf_10"/>
    <property type="match status" value="1"/>
</dbReference>
<feature type="domain" description="VOC" evidence="4">
    <location>
        <begin position="5"/>
        <end position="145"/>
    </location>
</feature>
<dbReference type="Gene3D" id="3.40.50.11660">
    <property type="entry name" value="Glycosyl transferase family 10, C-terminal domain"/>
    <property type="match status" value="1"/>
</dbReference>
<dbReference type="SUPFAM" id="SSF53756">
    <property type="entry name" value="UDP-Glycosyltransferase/glycogen phosphorylase"/>
    <property type="match status" value="1"/>
</dbReference>